<dbReference type="AlphaFoldDB" id="A0A0C2N7V4"/>
<dbReference type="EMBL" id="JWZT01002217">
    <property type="protein sequence ID" value="KII70007.1"/>
    <property type="molecule type" value="Genomic_DNA"/>
</dbReference>
<feature type="domain" description="Tc1-like transposase DDE" evidence="1">
    <location>
        <begin position="35"/>
        <end position="90"/>
    </location>
</feature>
<reference evidence="2 3" key="1">
    <citation type="journal article" date="2014" name="Genome Biol. Evol.">
        <title>The genome of the myxosporean Thelohanellus kitauei shows adaptations to nutrient acquisition within its fish host.</title>
        <authorList>
            <person name="Yang Y."/>
            <person name="Xiong J."/>
            <person name="Zhou Z."/>
            <person name="Huo F."/>
            <person name="Miao W."/>
            <person name="Ran C."/>
            <person name="Liu Y."/>
            <person name="Zhang J."/>
            <person name="Feng J."/>
            <person name="Wang M."/>
            <person name="Wang M."/>
            <person name="Wang L."/>
            <person name="Yao B."/>
        </authorList>
    </citation>
    <scope>NUCLEOTIDE SEQUENCE [LARGE SCALE GENOMIC DNA]</scope>
    <source>
        <strain evidence="2">Wuqing</strain>
    </source>
</reference>
<dbReference type="GO" id="GO:0003676">
    <property type="term" value="F:nucleic acid binding"/>
    <property type="evidence" value="ECO:0007669"/>
    <property type="project" value="InterPro"/>
</dbReference>
<dbReference type="Pfam" id="PF13358">
    <property type="entry name" value="DDE_3"/>
    <property type="match status" value="1"/>
</dbReference>
<dbReference type="InterPro" id="IPR038717">
    <property type="entry name" value="Tc1-like_DDE_dom"/>
</dbReference>
<evidence type="ECO:0000259" key="1">
    <source>
        <dbReference type="Pfam" id="PF13358"/>
    </source>
</evidence>
<organism evidence="2 3">
    <name type="scientific">Thelohanellus kitauei</name>
    <name type="common">Myxosporean</name>
    <dbReference type="NCBI Taxonomy" id="669202"/>
    <lineage>
        <taxon>Eukaryota</taxon>
        <taxon>Metazoa</taxon>
        <taxon>Cnidaria</taxon>
        <taxon>Myxozoa</taxon>
        <taxon>Myxosporea</taxon>
        <taxon>Bivalvulida</taxon>
        <taxon>Platysporina</taxon>
        <taxon>Myxobolidae</taxon>
        <taxon>Thelohanellus</taxon>
    </lineage>
</organism>
<evidence type="ECO:0000313" key="3">
    <source>
        <dbReference type="Proteomes" id="UP000031668"/>
    </source>
</evidence>
<dbReference type="InterPro" id="IPR036397">
    <property type="entry name" value="RNaseH_sf"/>
</dbReference>
<keyword evidence="3" id="KW-1185">Reference proteome</keyword>
<gene>
    <name evidence="2" type="ORF">RF11_02316</name>
</gene>
<proteinExistence type="predicted"/>
<comment type="caution">
    <text evidence="2">The sequence shown here is derived from an EMBL/GenBank/DDBJ whole genome shotgun (WGS) entry which is preliminary data.</text>
</comment>
<dbReference type="OrthoDB" id="6021308at2759"/>
<sequence length="204" mass="23977">MKSNAVHYKYVFGPYYTEKVIIFYEMCRNIIDGIPKTFIMDNVRFHHSAEVSAFLQTRGHNIIFLPAYSTQLNPIELLFSKWKAIVKRSITVFDNQRLLEVLRSASTEITQNHFPTDKAGDFIQNGLFLRIFKKFHSGRPMVSFKADLALKLVKIIYMVRAAMLLTQSTLIRESNPRSRFLRSEPRFPRFSLLEHFNKIYSFQI</sequence>
<name>A0A0C2N7V4_THEKT</name>
<dbReference type="Gene3D" id="3.30.420.10">
    <property type="entry name" value="Ribonuclease H-like superfamily/Ribonuclease H"/>
    <property type="match status" value="1"/>
</dbReference>
<evidence type="ECO:0000313" key="2">
    <source>
        <dbReference type="EMBL" id="KII70007.1"/>
    </source>
</evidence>
<accession>A0A0C2N7V4</accession>
<protein>
    <recommendedName>
        <fullName evidence="1">Tc1-like transposase DDE domain-containing protein</fullName>
    </recommendedName>
</protein>
<dbReference type="Proteomes" id="UP000031668">
    <property type="component" value="Unassembled WGS sequence"/>
</dbReference>